<comment type="caution">
    <text evidence="1">The sequence shown here is derived from an EMBL/GenBank/DDBJ whole genome shotgun (WGS) entry which is preliminary data.</text>
</comment>
<keyword evidence="2" id="KW-1185">Reference proteome</keyword>
<gene>
    <name evidence="1" type="ORF">HPB50_026449</name>
</gene>
<proteinExistence type="predicted"/>
<protein>
    <submittedName>
        <fullName evidence="1">Uncharacterized protein</fullName>
    </submittedName>
</protein>
<evidence type="ECO:0000313" key="2">
    <source>
        <dbReference type="Proteomes" id="UP000821845"/>
    </source>
</evidence>
<name>A0ACB7SZY9_HYAAI</name>
<sequence length="217" mass="22974">MERRPFKKKRKTAEQFGARKRKSPAAKKFSPATSHTDSAGSVQDDADSQPSTSSAHGTSSASINETVHAALEQCFVPAEASSTIRARLEPRFVSADASRERATAVQESLSAVSATERKLTLMGQGESGATTEAEEEFFLVQRAALNGLLGSALCQYCKQPVADPASPAHDPMVEGYRNKDEFSIRQGPSGEPKTVGFLVGSSAGKGGMEDVVAAKSH</sequence>
<dbReference type="Proteomes" id="UP000821845">
    <property type="component" value="Chromosome 2"/>
</dbReference>
<evidence type="ECO:0000313" key="1">
    <source>
        <dbReference type="EMBL" id="KAH6940253.1"/>
    </source>
</evidence>
<reference evidence="1" key="1">
    <citation type="submission" date="2020-05" db="EMBL/GenBank/DDBJ databases">
        <title>Large-scale comparative analyses of tick genomes elucidate their genetic diversity and vector capacities.</title>
        <authorList>
            <person name="Jia N."/>
            <person name="Wang J."/>
            <person name="Shi W."/>
            <person name="Du L."/>
            <person name="Sun Y."/>
            <person name="Zhan W."/>
            <person name="Jiang J."/>
            <person name="Wang Q."/>
            <person name="Zhang B."/>
            <person name="Ji P."/>
            <person name="Sakyi L.B."/>
            <person name="Cui X."/>
            <person name="Yuan T."/>
            <person name="Jiang B."/>
            <person name="Yang W."/>
            <person name="Lam T.T.-Y."/>
            <person name="Chang Q."/>
            <person name="Ding S."/>
            <person name="Wang X."/>
            <person name="Zhu J."/>
            <person name="Ruan X."/>
            <person name="Zhao L."/>
            <person name="Wei J."/>
            <person name="Que T."/>
            <person name="Du C."/>
            <person name="Cheng J."/>
            <person name="Dai P."/>
            <person name="Han X."/>
            <person name="Huang E."/>
            <person name="Gao Y."/>
            <person name="Liu J."/>
            <person name="Shao H."/>
            <person name="Ye R."/>
            <person name="Li L."/>
            <person name="Wei W."/>
            <person name="Wang X."/>
            <person name="Wang C."/>
            <person name="Yang T."/>
            <person name="Huo Q."/>
            <person name="Li W."/>
            <person name="Guo W."/>
            <person name="Chen H."/>
            <person name="Zhou L."/>
            <person name="Ni X."/>
            <person name="Tian J."/>
            <person name="Zhou Y."/>
            <person name="Sheng Y."/>
            <person name="Liu T."/>
            <person name="Pan Y."/>
            <person name="Xia L."/>
            <person name="Li J."/>
            <person name="Zhao F."/>
            <person name="Cao W."/>
        </authorList>
    </citation>
    <scope>NUCLEOTIDE SEQUENCE</scope>
    <source>
        <strain evidence="1">Hyas-2018</strain>
    </source>
</reference>
<accession>A0ACB7SZY9</accession>
<dbReference type="EMBL" id="CM023482">
    <property type="protein sequence ID" value="KAH6940253.1"/>
    <property type="molecule type" value="Genomic_DNA"/>
</dbReference>
<organism evidence="1 2">
    <name type="scientific">Hyalomma asiaticum</name>
    <name type="common">Tick</name>
    <dbReference type="NCBI Taxonomy" id="266040"/>
    <lineage>
        <taxon>Eukaryota</taxon>
        <taxon>Metazoa</taxon>
        <taxon>Ecdysozoa</taxon>
        <taxon>Arthropoda</taxon>
        <taxon>Chelicerata</taxon>
        <taxon>Arachnida</taxon>
        <taxon>Acari</taxon>
        <taxon>Parasitiformes</taxon>
        <taxon>Ixodida</taxon>
        <taxon>Ixodoidea</taxon>
        <taxon>Ixodidae</taxon>
        <taxon>Hyalomminae</taxon>
        <taxon>Hyalomma</taxon>
    </lineage>
</organism>